<evidence type="ECO:0000256" key="6">
    <source>
        <dbReference type="SAM" id="MobiDB-lite"/>
    </source>
</evidence>
<accession>A0ABM6RP59</accession>
<dbReference type="Pfam" id="PF01016">
    <property type="entry name" value="Ribosomal_L27"/>
    <property type="match status" value="1"/>
</dbReference>
<evidence type="ECO:0000256" key="4">
    <source>
        <dbReference type="ARBA" id="ARBA00035175"/>
    </source>
</evidence>
<protein>
    <recommendedName>
        <fullName evidence="4 5">Large ribosomal subunit protein bL27</fullName>
    </recommendedName>
</protein>
<feature type="region of interest" description="Disordered" evidence="6">
    <location>
        <begin position="1"/>
        <end position="26"/>
    </location>
</feature>
<organism evidence="7 8">
    <name type="scientific">Sulfobacillus thermotolerans</name>
    <dbReference type="NCBI Taxonomy" id="338644"/>
    <lineage>
        <taxon>Bacteria</taxon>
        <taxon>Bacillati</taxon>
        <taxon>Bacillota</taxon>
        <taxon>Clostridia</taxon>
        <taxon>Eubacteriales</taxon>
        <taxon>Clostridiales Family XVII. Incertae Sedis</taxon>
        <taxon>Sulfobacillus</taxon>
    </lineage>
</organism>
<evidence type="ECO:0000313" key="8">
    <source>
        <dbReference type="Proteomes" id="UP000325292"/>
    </source>
</evidence>
<proteinExistence type="inferred from homology"/>
<dbReference type="PANTHER" id="PTHR15893">
    <property type="entry name" value="RIBOSOMAL PROTEIN L27"/>
    <property type="match status" value="1"/>
</dbReference>
<dbReference type="PRINTS" id="PR00063">
    <property type="entry name" value="RIBOSOMALL27"/>
</dbReference>
<comment type="similarity">
    <text evidence="1 5">Belongs to the bacterial ribosomal protein bL27 family.</text>
</comment>
<dbReference type="EMBL" id="CP019454">
    <property type="protein sequence ID" value="AUW93172.1"/>
    <property type="molecule type" value="Genomic_DNA"/>
</dbReference>
<evidence type="ECO:0000256" key="2">
    <source>
        <dbReference type="ARBA" id="ARBA00022980"/>
    </source>
</evidence>
<sequence>MRLQLFAHKKGGGSSRNGRDSKPKMLGVKRHQGQLVTAGSIIVRQRGTKFHPGLNVGMGRDYTLFAKIDGTVAFVNRGHDRREIRVLPVNEA</sequence>
<dbReference type="Gene3D" id="2.40.50.100">
    <property type="match status" value="1"/>
</dbReference>
<dbReference type="InterPro" id="IPR001684">
    <property type="entry name" value="Ribosomal_bL27"/>
</dbReference>
<dbReference type="SUPFAM" id="SSF110324">
    <property type="entry name" value="Ribosomal L27 protein-like"/>
    <property type="match status" value="1"/>
</dbReference>
<dbReference type="InterPro" id="IPR018261">
    <property type="entry name" value="Ribosomal_bL27_CS"/>
</dbReference>
<dbReference type="PANTHER" id="PTHR15893:SF0">
    <property type="entry name" value="LARGE RIBOSOMAL SUBUNIT PROTEIN BL27M"/>
    <property type="match status" value="1"/>
</dbReference>
<dbReference type="NCBIfam" id="TIGR00062">
    <property type="entry name" value="L27"/>
    <property type="match status" value="1"/>
</dbReference>
<evidence type="ECO:0000313" key="7">
    <source>
        <dbReference type="EMBL" id="AUW93172.1"/>
    </source>
</evidence>
<name>A0ABM6RP59_9FIRM</name>
<dbReference type="HAMAP" id="MF_00539">
    <property type="entry name" value="Ribosomal_bL27"/>
    <property type="match status" value="1"/>
</dbReference>
<dbReference type="GO" id="GO:0005840">
    <property type="term" value="C:ribosome"/>
    <property type="evidence" value="ECO:0007669"/>
    <property type="project" value="UniProtKB-KW"/>
</dbReference>
<keyword evidence="2 5" id="KW-0689">Ribosomal protein</keyword>
<gene>
    <name evidence="5" type="primary">rpmA</name>
    <name evidence="7" type="ORF">BXT84_03735</name>
</gene>
<keyword evidence="8" id="KW-1185">Reference proteome</keyword>
<evidence type="ECO:0000256" key="3">
    <source>
        <dbReference type="ARBA" id="ARBA00023274"/>
    </source>
</evidence>
<evidence type="ECO:0000256" key="1">
    <source>
        <dbReference type="ARBA" id="ARBA00010797"/>
    </source>
</evidence>
<dbReference type="PROSITE" id="PS00831">
    <property type="entry name" value="RIBOSOMAL_L27"/>
    <property type="match status" value="1"/>
</dbReference>
<evidence type="ECO:0000256" key="5">
    <source>
        <dbReference type="HAMAP-Rule" id="MF_00539"/>
    </source>
</evidence>
<reference evidence="7 8" key="1">
    <citation type="journal article" date="2019" name="Sci. Rep.">
        <title>Sulfobacillus thermotolerans: new insights into resistance and metabolic capacities of acidophilic chemolithotrophs.</title>
        <authorList>
            <person name="Panyushkina A.E."/>
            <person name="Babenko V.V."/>
            <person name="Nikitina A.S."/>
            <person name="Selezneva O.V."/>
            <person name="Tsaplina I.A."/>
            <person name="Letarova M.A."/>
            <person name="Kostryukova E.S."/>
            <person name="Letarov A.V."/>
        </authorList>
    </citation>
    <scope>NUCLEOTIDE SEQUENCE [LARGE SCALE GENOMIC DNA]</scope>
    <source>
        <strain evidence="7 8">Kr1</strain>
    </source>
</reference>
<keyword evidence="3 5" id="KW-0687">Ribonucleoprotein</keyword>
<dbReference type="Proteomes" id="UP000325292">
    <property type="component" value="Chromosome"/>
</dbReference>